<keyword evidence="1" id="KW-1133">Transmembrane helix</keyword>
<keyword evidence="1" id="KW-0472">Membrane</keyword>
<comment type="caution">
    <text evidence="2">The sequence shown here is derived from an EMBL/GenBank/DDBJ whole genome shotgun (WGS) entry which is preliminary data.</text>
</comment>
<proteinExistence type="predicted"/>
<name>A0A3M6QJ07_9BURK</name>
<accession>A0A3M6QJ07</accession>
<evidence type="ECO:0000256" key="1">
    <source>
        <dbReference type="SAM" id="Phobius"/>
    </source>
</evidence>
<gene>
    <name evidence="2" type="ORF">D8I35_17840</name>
</gene>
<dbReference type="EMBL" id="RDQO01000007">
    <property type="protein sequence ID" value="RMX03033.1"/>
    <property type="molecule type" value="Genomic_DNA"/>
</dbReference>
<organism evidence="2 3">
    <name type="scientific">Corticibacter populi</name>
    <dbReference type="NCBI Taxonomy" id="1550736"/>
    <lineage>
        <taxon>Bacteria</taxon>
        <taxon>Pseudomonadati</taxon>
        <taxon>Pseudomonadota</taxon>
        <taxon>Betaproteobacteria</taxon>
        <taxon>Burkholderiales</taxon>
        <taxon>Comamonadaceae</taxon>
        <taxon>Corticibacter</taxon>
    </lineage>
</organism>
<reference evidence="2 3" key="1">
    <citation type="submission" date="2018-10" db="EMBL/GenBank/DDBJ databases">
        <title>Draft genome of Cortibacter populi DSM10536.</title>
        <authorList>
            <person name="Bernier A.-M."/>
            <person name="Bernard K."/>
        </authorList>
    </citation>
    <scope>NUCLEOTIDE SEQUENCE [LARGE SCALE GENOMIC DNA]</scope>
    <source>
        <strain evidence="2 3">DSM 105136</strain>
    </source>
</reference>
<sequence>MPHVHRLSLPQCSRQGGFALLESLVAILLFVIGILGLVGLQVSMTRELTQTQMRSDAAYLAQEMVGLMWADIAHLSNYAKADADGDCNAAACMRWTDKVAERLPGGQCIIDINALNDGSGANGSDVEITVFWTMPNGDQHRYVTTTTIAESYTE</sequence>
<keyword evidence="3" id="KW-1185">Reference proteome</keyword>
<protein>
    <submittedName>
        <fullName evidence="2">Pilus assembly protein PilV</fullName>
    </submittedName>
</protein>
<keyword evidence="1" id="KW-0812">Transmembrane</keyword>
<dbReference type="AlphaFoldDB" id="A0A3M6QJ07"/>
<dbReference type="Proteomes" id="UP000278006">
    <property type="component" value="Unassembled WGS sequence"/>
</dbReference>
<feature type="transmembrane region" description="Helical" evidence="1">
    <location>
        <begin position="20"/>
        <end position="40"/>
    </location>
</feature>
<evidence type="ECO:0000313" key="3">
    <source>
        <dbReference type="Proteomes" id="UP000278006"/>
    </source>
</evidence>
<evidence type="ECO:0000313" key="2">
    <source>
        <dbReference type="EMBL" id="RMX03033.1"/>
    </source>
</evidence>
<dbReference type="OrthoDB" id="193195at2"/>